<sequence>MVKFGLDDLDQDKDNDSFFLNATEGRQLHEGSNQKLYWTNESVITVFDANGQIVGRHYKPKGQAILPRGLSVSFASGKVKKED</sequence>
<evidence type="ECO:0000313" key="1">
    <source>
        <dbReference type="EMBL" id="KAG7408990.1"/>
    </source>
</evidence>
<proteinExistence type="predicted"/>
<accession>A0A8J5NX86</accession>
<protein>
    <submittedName>
        <fullName evidence="1">Uncharacterized protein</fullName>
    </submittedName>
</protein>
<dbReference type="AlphaFoldDB" id="A0A8J5NX86"/>
<reference evidence="1" key="1">
    <citation type="submission" date="2021-04" db="EMBL/GenBank/DDBJ databases">
        <title>First draft genome resource for Brassicaceae pathogens Fusarium oxysporum f. sp. raphani and Fusarium oxysporum f. sp. rapae.</title>
        <authorList>
            <person name="Asai S."/>
        </authorList>
    </citation>
    <scope>NUCLEOTIDE SEQUENCE</scope>
    <source>
        <strain evidence="1">Tf1262</strain>
    </source>
</reference>
<comment type="caution">
    <text evidence="1">The sequence shown here is derived from an EMBL/GenBank/DDBJ whole genome shotgun (WGS) entry which is preliminary data.</text>
</comment>
<dbReference type="Proteomes" id="UP000693942">
    <property type="component" value="Unassembled WGS sequence"/>
</dbReference>
<gene>
    <name evidence="1" type="ORF">Forpi1262_v017937</name>
</gene>
<organism evidence="1 2">
    <name type="scientific">Fusarium oxysporum f. sp. raphani</name>
    <dbReference type="NCBI Taxonomy" id="96318"/>
    <lineage>
        <taxon>Eukaryota</taxon>
        <taxon>Fungi</taxon>
        <taxon>Dikarya</taxon>
        <taxon>Ascomycota</taxon>
        <taxon>Pezizomycotina</taxon>
        <taxon>Sordariomycetes</taxon>
        <taxon>Hypocreomycetidae</taxon>
        <taxon>Hypocreales</taxon>
        <taxon>Nectriaceae</taxon>
        <taxon>Fusarium</taxon>
        <taxon>Fusarium oxysporum species complex</taxon>
    </lineage>
</organism>
<name>A0A8J5NX86_FUSOX</name>
<dbReference type="EMBL" id="JAELUR010000028">
    <property type="protein sequence ID" value="KAG7408990.1"/>
    <property type="molecule type" value="Genomic_DNA"/>
</dbReference>
<evidence type="ECO:0000313" key="2">
    <source>
        <dbReference type="Proteomes" id="UP000693942"/>
    </source>
</evidence>